<evidence type="ECO:0000256" key="1">
    <source>
        <dbReference type="ARBA" id="ARBA00007166"/>
    </source>
</evidence>
<sequence>MAATVDEVTAKAQTLEIEPKTGPTVVQAEAVGTESKNDTKLKGRNAQKEEVEPKTGVSFPVQLDDGKQLSTVGVRKKSILGITIKVYGFGLYTDNEAMKHLMKSKIGKAPAGKATKEMYQLAIDSDVEIMVRLVIVFPGLTMNIVRKSFDENLGASIKKITGQKNEELLKKIMGQATDNIKLPAGSVIEITRLPGYTLQTKVRDEVVSKVDSELLCRAYINMYLGDDVLDNEAKERFGKFMLSLF</sequence>
<dbReference type="KEGG" id="nnu:104593079"/>
<dbReference type="GeneID" id="104593079"/>
<comment type="similarity">
    <text evidence="1">Belongs to the chalcone isomerase family.</text>
</comment>
<dbReference type="AlphaFoldDB" id="A0A1U7ZBX0"/>
<evidence type="ECO:0000256" key="2">
    <source>
        <dbReference type="SAM" id="MobiDB-lite"/>
    </source>
</evidence>
<dbReference type="PANTHER" id="PTHR47589">
    <property type="entry name" value="FATTY-ACID-BINDING PROTEIN 1"/>
    <property type="match status" value="1"/>
</dbReference>
<reference evidence="4" key="1">
    <citation type="submission" date="2025-08" db="UniProtKB">
        <authorList>
            <consortium name="RefSeq"/>
        </authorList>
    </citation>
    <scope>IDENTIFICATION</scope>
</reference>
<feature type="compositionally biased region" description="Basic and acidic residues" evidence="2">
    <location>
        <begin position="35"/>
        <end position="53"/>
    </location>
</feature>
<dbReference type="SUPFAM" id="SSF54626">
    <property type="entry name" value="Chalcone isomerase"/>
    <property type="match status" value="1"/>
</dbReference>
<dbReference type="GO" id="GO:0016872">
    <property type="term" value="F:intramolecular lyase activity"/>
    <property type="evidence" value="ECO:0007669"/>
    <property type="project" value="InterPro"/>
</dbReference>
<protein>
    <submittedName>
        <fullName evidence="4">Fatty-acid-binding protein 1-like</fullName>
    </submittedName>
</protein>
<dbReference type="Gene3D" id="3.50.70.10">
    <property type="match status" value="1"/>
</dbReference>
<gene>
    <name evidence="4" type="primary">LOC104593079</name>
</gene>
<evidence type="ECO:0000313" key="4">
    <source>
        <dbReference type="RefSeq" id="XP_010251058.1"/>
    </source>
</evidence>
<dbReference type="GO" id="GO:0009570">
    <property type="term" value="C:chloroplast stroma"/>
    <property type="evidence" value="ECO:0000318"/>
    <property type="project" value="GO_Central"/>
</dbReference>
<dbReference type="InterPro" id="IPR016089">
    <property type="entry name" value="Chalcone_isomerase_bundle_sf"/>
</dbReference>
<dbReference type="InterPro" id="IPR036298">
    <property type="entry name" value="Chalcone_isomerase_sf"/>
</dbReference>
<dbReference type="GO" id="GO:0006631">
    <property type="term" value="P:fatty acid metabolic process"/>
    <property type="evidence" value="ECO:0000318"/>
    <property type="project" value="GO_Central"/>
</dbReference>
<accession>A0A1U7ZBX0</accession>
<dbReference type="InterPro" id="IPR044228">
    <property type="entry name" value="FAP1"/>
</dbReference>
<dbReference type="GO" id="GO:0005504">
    <property type="term" value="F:fatty acid binding"/>
    <property type="evidence" value="ECO:0000318"/>
    <property type="project" value="GO_Central"/>
</dbReference>
<keyword evidence="3" id="KW-1185">Reference proteome</keyword>
<dbReference type="OMA" id="YMYLGED"/>
<feature type="region of interest" description="Disordered" evidence="2">
    <location>
        <begin position="30"/>
        <end position="55"/>
    </location>
</feature>
<dbReference type="STRING" id="4432.A0A1U7ZBX0"/>
<dbReference type="eggNOG" id="ENOG502QQHN">
    <property type="taxonomic scope" value="Eukaryota"/>
</dbReference>
<evidence type="ECO:0000313" key="3">
    <source>
        <dbReference type="Proteomes" id="UP000189703"/>
    </source>
</evidence>
<dbReference type="PANTHER" id="PTHR47589:SF4">
    <property type="entry name" value="FATTY-ACID-BINDING PROTEIN 1-LIKE"/>
    <property type="match status" value="1"/>
</dbReference>
<dbReference type="Proteomes" id="UP000189703">
    <property type="component" value="Unplaced"/>
</dbReference>
<proteinExistence type="inferred from homology"/>
<dbReference type="RefSeq" id="XP_010251058.1">
    <property type="nucleotide sequence ID" value="XM_010252756.2"/>
</dbReference>
<dbReference type="Gene3D" id="1.10.890.20">
    <property type="match status" value="1"/>
</dbReference>
<organism evidence="3 4">
    <name type="scientific">Nelumbo nucifera</name>
    <name type="common">Sacred lotus</name>
    <dbReference type="NCBI Taxonomy" id="4432"/>
    <lineage>
        <taxon>Eukaryota</taxon>
        <taxon>Viridiplantae</taxon>
        <taxon>Streptophyta</taxon>
        <taxon>Embryophyta</taxon>
        <taxon>Tracheophyta</taxon>
        <taxon>Spermatophyta</taxon>
        <taxon>Magnoliopsida</taxon>
        <taxon>Proteales</taxon>
        <taxon>Nelumbonaceae</taxon>
        <taxon>Nelumbo</taxon>
    </lineage>
</organism>
<name>A0A1U7ZBX0_NELNU</name>
<dbReference type="OrthoDB" id="18193at2759"/>
<dbReference type="InterPro" id="IPR016088">
    <property type="entry name" value="Chalcone_isomerase_3-sand"/>
</dbReference>